<dbReference type="GO" id="GO:0051453">
    <property type="term" value="P:regulation of intracellular pH"/>
    <property type="evidence" value="ECO:0007669"/>
    <property type="project" value="TreeGrafter"/>
</dbReference>
<name>A0A9D3LKE6_ANGAN</name>
<evidence type="ECO:0000256" key="4">
    <source>
        <dbReference type="ARBA" id="ARBA00022692"/>
    </source>
</evidence>
<dbReference type="InterPro" id="IPR018460">
    <property type="entry name" value="Battenin_disease_Cln3_subgr"/>
</dbReference>
<reference evidence="9" key="1">
    <citation type="submission" date="2021-01" db="EMBL/GenBank/DDBJ databases">
        <title>A chromosome-scale assembly of European eel, Anguilla anguilla.</title>
        <authorList>
            <person name="Henkel C."/>
            <person name="Jong-Raadsen S.A."/>
            <person name="Dufour S."/>
            <person name="Weltzien F.-A."/>
            <person name="Palstra A.P."/>
            <person name="Pelster B."/>
            <person name="Spaink H.P."/>
            <person name="Van Den Thillart G.E."/>
            <person name="Jansen H."/>
            <person name="Zahm M."/>
            <person name="Klopp C."/>
            <person name="Cedric C."/>
            <person name="Louis A."/>
            <person name="Berthelot C."/>
            <person name="Parey E."/>
            <person name="Roest Crollius H."/>
            <person name="Montfort J."/>
            <person name="Robinson-Rechavi M."/>
            <person name="Bucao C."/>
            <person name="Bouchez O."/>
            <person name="Gislard M."/>
            <person name="Lluch J."/>
            <person name="Milhes M."/>
            <person name="Lampietro C."/>
            <person name="Lopez Roques C."/>
            <person name="Donnadieu C."/>
            <person name="Braasch I."/>
            <person name="Desvignes T."/>
            <person name="Postlethwait J."/>
            <person name="Bobe J."/>
            <person name="Guiguen Y."/>
            <person name="Dirks R."/>
        </authorList>
    </citation>
    <scope>NUCLEOTIDE SEQUENCE</scope>
    <source>
        <strain evidence="9">Tag_6206</strain>
        <tissue evidence="9">Liver</tissue>
    </source>
</reference>
<dbReference type="Pfam" id="PF02487">
    <property type="entry name" value="CLN3"/>
    <property type="match status" value="1"/>
</dbReference>
<evidence type="ECO:0000256" key="7">
    <source>
        <dbReference type="RuleBase" id="RU361113"/>
    </source>
</evidence>
<feature type="compositionally biased region" description="Acidic residues" evidence="8">
    <location>
        <begin position="259"/>
        <end position="272"/>
    </location>
</feature>
<dbReference type="PANTHER" id="PTHR10981">
    <property type="entry name" value="BATTENIN"/>
    <property type="match status" value="1"/>
</dbReference>
<evidence type="ECO:0000256" key="5">
    <source>
        <dbReference type="ARBA" id="ARBA00022989"/>
    </source>
</evidence>
<feature type="transmembrane region" description="Helical" evidence="7">
    <location>
        <begin position="404"/>
        <end position="426"/>
    </location>
</feature>
<gene>
    <name evidence="9" type="ORF">ANANG_G00286570</name>
</gene>
<dbReference type="InterPro" id="IPR036259">
    <property type="entry name" value="MFS_trans_sf"/>
</dbReference>
<dbReference type="GO" id="GO:0007040">
    <property type="term" value="P:lysosome organization"/>
    <property type="evidence" value="ECO:0007669"/>
    <property type="project" value="TreeGrafter"/>
</dbReference>
<keyword evidence="3" id="KW-0813">Transport</keyword>
<dbReference type="GO" id="GO:0012505">
    <property type="term" value="C:endomembrane system"/>
    <property type="evidence" value="ECO:0007669"/>
    <property type="project" value="UniProtKB-SubCell"/>
</dbReference>
<keyword evidence="7" id="KW-0458">Lysosome</keyword>
<comment type="caution">
    <text evidence="9">The sequence shown here is derived from an EMBL/GenBank/DDBJ whole genome shotgun (WGS) entry which is preliminary data.</text>
</comment>
<accession>A0A9D3LKE6</accession>
<proteinExistence type="inferred from homology"/>
<protein>
    <recommendedName>
        <fullName evidence="7">Battenin</fullName>
    </recommendedName>
</protein>
<dbReference type="EMBL" id="JAFIRN010000017">
    <property type="protein sequence ID" value="KAG5832009.1"/>
    <property type="molecule type" value="Genomic_DNA"/>
</dbReference>
<dbReference type="Proteomes" id="UP001044222">
    <property type="component" value="Chromosome 17"/>
</dbReference>
<feature type="transmembrane region" description="Helical" evidence="7">
    <location>
        <begin position="29"/>
        <end position="50"/>
    </location>
</feature>
<evidence type="ECO:0000256" key="1">
    <source>
        <dbReference type="ARBA" id="ARBA00004127"/>
    </source>
</evidence>
<evidence type="ECO:0000313" key="9">
    <source>
        <dbReference type="EMBL" id="KAG5832009.1"/>
    </source>
</evidence>
<keyword evidence="10" id="KW-1185">Reference proteome</keyword>
<evidence type="ECO:0000313" key="10">
    <source>
        <dbReference type="Proteomes" id="UP001044222"/>
    </source>
</evidence>
<evidence type="ECO:0000256" key="2">
    <source>
        <dbReference type="ARBA" id="ARBA00007467"/>
    </source>
</evidence>
<sequence length="496" mass="54584">MDHTETLSGDHVPIVTSNSRGRVSFWRNVSGFWLLGLCNNFAYVVMLSAAHDILKQQETHNTTTNTLSASLITPEGRNNSNSTRYDCNPVSTAAVLLADILPTLLIKLAAPFFIHKCPYGFRVLLCVAAAASSFLLVSFSSTVGMSILGVIFASVSSGLGELSFLSLTVFFDRTVLGGWGSGTGGAGVAGALLYSALTQVGLSPRATLLIMLVVPAIMAASYFFLLEFPPSFPQWRSRKGEGLLRDPSAQERRPLMTEVPDDAEREQEEEEGERDRVPECRGKPGMGRDRKERENMNDMEMISGIEEKRFGWEFQCSASGDPGDAGDLTCAERLVALRGLLKFIIPLSVVYFAEYFINQGLLELLFFPGYYLSHAEQYRWYQTLYQIGVFFSRSSLFCMKLRRVWVLSVLQCVNAGLLTVAVYYQFLPSAPVVFAIVVYEGLLGGAAYVNTFYFISKETGSREREFAMSAASVGDSFGIAVSGVTAIPLHNYFCSL</sequence>
<feature type="transmembrane region" description="Helical" evidence="7">
    <location>
        <begin position="93"/>
        <end position="114"/>
    </location>
</feature>
<keyword evidence="4 7" id="KW-0812">Transmembrane</keyword>
<feature type="transmembrane region" description="Helical" evidence="7">
    <location>
        <begin position="183"/>
        <end position="202"/>
    </location>
</feature>
<keyword evidence="6 7" id="KW-0472">Membrane</keyword>
<dbReference type="Gene3D" id="1.20.1250.20">
    <property type="entry name" value="MFS general substrate transporter like domains"/>
    <property type="match status" value="1"/>
</dbReference>
<dbReference type="PIRSF" id="PIRSF015974">
    <property type="entry name" value="CLN3_BTN1"/>
    <property type="match status" value="1"/>
</dbReference>
<dbReference type="PANTHER" id="PTHR10981:SF0">
    <property type="entry name" value="BATTENIN"/>
    <property type="match status" value="1"/>
</dbReference>
<feature type="transmembrane region" description="Helical" evidence="7">
    <location>
        <begin position="147"/>
        <end position="171"/>
    </location>
</feature>
<dbReference type="PRINTS" id="PR01315">
    <property type="entry name" value="BATTENIN"/>
</dbReference>
<comment type="subcellular location">
    <subcellularLocation>
        <location evidence="1">Endomembrane system</location>
        <topology evidence="1">Multi-pass membrane protein</topology>
    </subcellularLocation>
    <subcellularLocation>
        <location evidence="7">Lysosome membrane</location>
        <topology evidence="7">Multi-pass membrane protein</topology>
    </subcellularLocation>
</comment>
<feature type="transmembrane region" description="Helical" evidence="7">
    <location>
        <begin position="432"/>
        <end position="455"/>
    </location>
</feature>
<dbReference type="GO" id="GO:0005765">
    <property type="term" value="C:lysosomal membrane"/>
    <property type="evidence" value="ECO:0007669"/>
    <property type="project" value="UniProtKB-SubCell"/>
</dbReference>
<feature type="region of interest" description="Disordered" evidence="8">
    <location>
        <begin position="243"/>
        <end position="291"/>
    </location>
</feature>
<dbReference type="SUPFAM" id="SSF103473">
    <property type="entry name" value="MFS general substrate transporter"/>
    <property type="match status" value="1"/>
</dbReference>
<feature type="compositionally biased region" description="Basic and acidic residues" evidence="8">
    <location>
        <begin position="273"/>
        <end position="291"/>
    </location>
</feature>
<organism evidence="9 10">
    <name type="scientific">Anguilla anguilla</name>
    <name type="common">European freshwater eel</name>
    <name type="synonym">Muraena anguilla</name>
    <dbReference type="NCBI Taxonomy" id="7936"/>
    <lineage>
        <taxon>Eukaryota</taxon>
        <taxon>Metazoa</taxon>
        <taxon>Chordata</taxon>
        <taxon>Craniata</taxon>
        <taxon>Vertebrata</taxon>
        <taxon>Euteleostomi</taxon>
        <taxon>Actinopterygii</taxon>
        <taxon>Neopterygii</taxon>
        <taxon>Teleostei</taxon>
        <taxon>Anguilliformes</taxon>
        <taxon>Anguillidae</taxon>
        <taxon>Anguilla</taxon>
    </lineage>
</organism>
<feature type="transmembrane region" description="Helical" evidence="7">
    <location>
        <begin position="121"/>
        <end position="141"/>
    </location>
</feature>
<evidence type="ECO:0000256" key="3">
    <source>
        <dbReference type="ARBA" id="ARBA00022448"/>
    </source>
</evidence>
<dbReference type="AlphaFoldDB" id="A0A9D3LKE6"/>
<keyword evidence="5 7" id="KW-1133">Transmembrane helix</keyword>
<evidence type="ECO:0000256" key="6">
    <source>
        <dbReference type="ARBA" id="ARBA00023136"/>
    </source>
</evidence>
<feature type="transmembrane region" description="Helical" evidence="7">
    <location>
        <begin position="208"/>
        <end position="228"/>
    </location>
</feature>
<feature type="compositionally biased region" description="Basic and acidic residues" evidence="8">
    <location>
        <begin position="243"/>
        <end position="255"/>
    </location>
</feature>
<comment type="similarity">
    <text evidence="2 7">Belongs to the battenin family.</text>
</comment>
<evidence type="ECO:0000256" key="8">
    <source>
        <dbReference type="SAM" id="MobiDB-lite"/>
    </source>
</evidence>
<dbReference type="InterPro" id="IPR003492">
    <property type="entry name" value="Battenin_disease_Cln3"/>
</dbReference>